<dbReference type="InterPro" id="IPR038592">
    <property type="entry name" value="CheD-like_sf"/>
</dbReference>
<keyword evidence="4" id="KW-0675">Receptor</keyword>
<comment type="function">
    <text evidence="3">Probably deamidates glutamine residues to glutamate on methyl-accepting chemotaxis receptors (MCPs), playing an important role in chemotaxis.</text>
</comment>
<dbReference type="SUPFAM" id="SSF64438">
    <property type="entry name" value="CNF1/YfiH-like putative cysteine hydrolases"/>
    <property type="match status" value="1"/>
</dbReference>
<sequence length="162" mass="17603">MNNNMIKVGMADANVCVPPNTITTLGLGSCVGIVLYDPVKKIAGLAHIMLPDSTKIMNNSNKYKFADTAIDALIIEMEKIGADKRSLIAKIAGGAQMFSFGNNVDMMRIGDRNVEATRDRLYKLGIPILAEDTGSNYGRTIEFNPKTGLLHIKSVGMKEKII</sequence>
<evidence type="ECO:0000256" key="3">
    <source>
        <dbReference type="HAMAP-Rule" id="MF_01440"/>
    </source>
</evidence>
<reference evidence="5" key="1">
    <citation type="submission" date="2015-09" db="EMBL/GenBank/DDBJ databases">
        <authorList>
            <person name="Wibberg D."/>
        </authorList>
    </citation>
    <scope>NUCLEOTIDE SEQUENCE [LARGE SCALE GENOMIC DNA]</scope>
    <source>
        <strain evidence="5">SD1D</strain>
    </source>
</reference>
<evidence type="ECO:0000313" key="4">
    <source>
        <dbReference type="EMBL" id="CUH92417.1"/>
    </source>
</evidence>
<dbReference type="Pfam" id="PF03975">
    <property type="entry name" value="CheD"/>
    <property type="match status" value="1"/>
</dbReference>
<evidence type="ECO:0000256" key="2">
    <source>
        <dbReference type="ARBA" id="ARBA00022801"/>
    </source>
</evidence>
<comment type="similarity">
    <text evidence="3">Belongs to the CheD family.</text>
</comment>
<dbReference type="HAMAP" id="MF_01440">
    <property type="entry name" value="CheD"/>
    <property type="match status" value="1"/>
</dbReference>
<organism evidence="4 5">
    <name type="scientific">Herbinix luporum</name>
    <dbReference type="NCBI Taxonomy" id="1679721"/>
    <lineage>
        <taxon>Bacteria</taxon>
        <taxon>Bacillati</taxon>
        <taxon>Bacillota</taxon>
        <taxon>Clostridia</taxon>
        <taxon>Lachnospirales</taxon>
        <taxon>Lachnospiraceae</taxon>
        <taxon>Herbinix</taxon>
    </lineage>
</organism>
<comment type="catalytic activity">
    <reaction evidence="3">
        <text>L-glutaminyl-[protein] + H2O = L-glutamyl-[protein] + NH4(+)</text>
        <dbReference type="Rhea" id="RHEA:16441"/>
        <dbReference type="Rhea" id="RHEA-COMP:10207"/>
        <dbReference type="Rhea" id="RHEA-COMP:10208"/>
        <dbReference type="ChEBI" id="CHEBI:15377"/>
        <dbReference type="ChEBI" id="CHEBI:28938"/>
        <dbReference type="ChEBI" id="CHEBI:29973"/>
        <dbReference type="ChEBI" id="CHEBI:30011"/>
        <dbReference type="EC" id="3.5.1.44"/>
    </reaction>
</comment>
<protein>
    <recommendedName>
        <fullName evidence="3">Probable chemoreceptor glutamine deamidase CheD</fullName>
        <ecNumber evidence="3">3.5.1.44</ecNumber>
    </recommendedName>
</protein>
<dbReference type="InterPro" id="IPR005659">
    <property type="entry name" value="Chemorcpt_Glu_NH3ase_CheD"/>
</dbReference>
<dbReference type="OrthoDB" id="9807202at2"/>
<dbReference type="RefSeq" id="WP_058257784.1">
    <property type="nucleotide sequence ID" value="NZ_DUPS01000036.1"/>
</dbReference>
<dbReference type="CDD" id="cd16352">
    <property type="entry name" value="CheD"/>
    <property type="match status" value="1"/>
</dbReference>
<dbReference type="Gene3D" id="3.30.1330.200">
    <property type="match status" value="1"/>
</dbReference>
<evidence type="ECO:0000313" key="5">
    <source>
        <dbReference type="Proteomes" id="UP000196053"/>
    </source>
</evidence>
<keyword evidence="5" id="KW-1185">Reference proteome</keyword>
<dbReference type="InterPro" id="IPR011324">
    <property type="entry name" value="Cytotoxic_necrot_fac-like_cat"/>
</dbReference>
<keyword evidence="1 3" id="KW-0145">Chemotaxis</keyword>
<dbReference type="GO" id="GO:0006935">
    <property type="term" value="P:chemotaxis"/>
    <property type="evidence" value="ECO:0007669"/>
    <property type="project" value="UniProtKB-UniRule"/>
</dbReference>
<dbReference type="AlphaFoldDB" id="A0A0K8J4J6"/>
<dbReference type="PANTHER" id="PTHR35147:SF1">
    <property type="entry name" value="CHEMORECEPTOR GLUTAMINE DEAMIDASE CHED-RELATED"/>
    <property type="match status" value="1"/>
</dbReference>
<dbReference type="Proteomes" id="UP000196053">
    <property type="component" value="Chromosome I"/>
</dbReference>
<dbReference type="EC" id="3.5.1.44" evidence="3"/>
<dbReference type="PANTHER" id="PTHR35147">
    <property type="entry name" value="CHEMORECEPTOR GLUTAMINE DEAMIDASE CHED-RELATED"/>
    <property type="match status" value="1"/>
</dbReference>
<dbReference type="GO" id="GO:0050568">
    <property type="term" value="F:protein-glutamine glutaminase activity"/>
    <property type="evidence" value="ECO:0007669"/>
    <property type="project" value="UniProtKB-UniRule"/>
</dbReference>
<gene>
    <name evidence="3 4" type="primary">cheD</name>
    <name evidence="4" type="ORF">SD1D_0869</name>
</gene>
<name>A0A0K8J4J6_9FIRM</name>
<dbReference type="KEGG" id="hsd:SD1D_0869"/>
<dbReference type="EMBL" id="LN879430">
    <property type="protein sequence ID" value="CUH92417.1"/>
    <property type="molecule type" value="Genomic_DNA"/>
</dbReference>
<keyword evidence="2 3" id="KW-0378">Hydrolase</keyword>
<proteinExistence type="inferred from homology"/>
<evidence type="ECO:0000256" key="1">
    <source>
        <dbReference type="ARBA" id="ARBA00022500"/>
    </source>
</evidence>
<dbReference type="PROSITE" id="PS51257">
    <property type="entry name" value="PROKAR_LIPOPROTEIN"/>
    <property type="match status" value="1"/>
</dbReference>
<accession>A0A0K8J4J6</accession>